<dbReference type="EMBL" id="BSXW01000218">
    <property type="protein sequence ID" value="GMF15259.1"/>
    <property type="molecule type" value="Genomic_DNA"/>
</dbReference>
<gene>
    <name evidence="1" type="ORF">Plil01_000520500</name>
</gene>
<keyword evidence="2" id="KW-1185">Reference proteome</keyword>
<organism evidence="1 2">
    <name type="scientific">Phytophthora lilii</name>
    <dbReference type="NCBI Taxonomy" id="2077276"/>
    <lineage>
        <taxon>Eukaryota</taxon>
        <taxon>Sar</taxon>
        <taxon>Stramenopiles</taxon>
        <taxon>Oomycota</taxon>
        <taxon>Peronosporomycetes</taxon>
        <taxon>Peronosporales</taxon>
        <taxon>Peronosporaceae</taxon>
        <taxon>Phytophthora</taxon>
    </lineage>
</organism>
<proteinExistence type="predicted"/>
<name>A0A9W6TL16_9STRA</name>
<dbReference type="AlphaFoldDB" id="A0A9W6TL16"/>
<accession>A0A9W6TL16</accession>
<sequence length="79" mass="8730">MDATFVEERRQALEHFIGLIAGKELLKVASIAATYVPTPATVSSLWSSLKDGVFLASNIQQVEIKTDDDYAKVRYDVVV</sequence>
<dbReference type="Proteomes" id="UP001165083">
    <property type="component" value="Unassembled WGS sequence"/>
</dbReference>
<comment type="caution">
    <text evidence="1">The sequence shown here is derived from an EMBL/GenBank/DDBJ whole genome shotgun (WGS) entry which is preliminary data.</text>
</comment>
<dbReference type="OrthoDB" id="5227681at2759"/>
<evidence type="ECO:0000313" key="2">
    <source>
        <dbReference type="Proteomes" id="UP001165083"/>
    </source>
</evidence>
<reference evidence="1" key="1">
    <citation type="submission" date="2023-04" db="EMBL/GenBank/DDBJ databases">
        <title>Phytophthora lilii NBRC 32176.</title>
        <authorList>
            <person name="Ichikawa N."/>
            <person name="Sato H."/>
            <person name="Tonouchi N."/>
        </authorList>
    </citation>
    <scope>NUCLEOTIDE SEQUENCE</scope>
    <source>
        <strain evidence="1">NBRC 32176</strain>
    </source>
</reference>
<protein>
    <submittedName>
        <fullName evidence="1">Unnamed protein product</fullName>
    </submittedName>
</protein>
<evidence type="ECO:0000313" key="1">
    <source>
        <dbReference type="EMBL" id="GMF15259.1"/>
    </source>
</evidence>